<dbReference type="Proteomes" id="UP001058860">
    <property type="component" value="Chromosome"/>
</dbReference>
<dbReference type="RefSeq" id="WP_353866421.1">
    <property type="nucleotide sequence ID" value="NZ_CP088295.1"/>
</dbReference>
<evidence type="ECO:0000313" key="3">
    <source>
        <dbReference type="Proteomes" id="UP001058860"/>
    </source>
</evidence>
<evidence type="ECO:0000313" key="2">
    <source>
        <dbReference type="EMBL" id="UUY05986.1"/>
    </source>
</evidence>
<keyword evidence="1" id="KW-0812">Transmembrane</keyword>
<dbReference type="Pfam" id="PF14329">
    <property type="entry name" value="DUF4386"/>
    <property type="match status" value="1"/>
</dbReference>
<gene>
    <name evidence="2" type="ORF">LRS13_10855</name>
</gene>
<reference evidence="3" key="1">
    <citation type="submission" date="2021-11" db="EMBL/GenBank/DDBJ databases">
        <title>Cultivation dependent microbiological survey of springs from the worlds oldest radium mine currently devoted to the extraction of radon-saturated water.</title>
        <authorList>
            <person name="Kapinusova G."/>
            <person name="Smrhova T."/>
            <person name="Strejcek M."/>
            <person name="Suman J."/>
            <person name="Jani K."/>
            <person name="Pajer P."/>
            <person name="Uhlik O."/>
        </authorList>
    </citation>
    <scope>NUCLEOTIDE SEQUENCE [LARGE SCALE GENOMIC DNA]</scope>
    <source>
        <strain evidence="3">J379</strain>
    </source>
</reference>
<feature type="transmembrane region" description="Helical" evidence="1">
    <location>
        <begin position="170"/>
        <end position="187"/>
    </location>
</feature>
<feature type="transmembrane region" description="Helical" evidence="1">
    <location>
        <begin position="145"/>
        <end position="163"/>
    </location>
</feature>
<proteinExistence type="predicted"/>
<keyword evidence="1" id="KW-0472">Membrane</keyword>
<feature type="transmembrane region" description="Helical" evidence="1">
    <location>
        <begin position="53"/>
        <end position="71"/>
    </location>
</feature>
<name>A0ABY5PMQ0_9ACTN</name>
<protein>
    <submittedName>
        <fullName evidence="2">DUF4386 domain-containing protein</fullName>
    </submittedName>
</protein>
<dbReference type="EMBL" id="CP088295">
    <property type="protein sequence ID" value="UUY05986.1"/>
    <property type="molecule type" value="Genomic_DNA"/>
</dbReference>
<sequence length="227" mass="23992">MIVAALLLIALPVYFTIVFALLARRFDYPGILRRPAGEILTVFAAGGTPLVRLWWAFMLSALLFVPTAVLVARHLPGADGDILALGLACGVLAGLVQTLGLARWPFAVPELARLHAAARTPEERVASEAIFAALHRYLGVAVGEHLGYLLTAAWTALVGVAAIQSDTVPAALGWAGIAIAGALALGAREFVGRHEEHGWRPAEQLVPLAYVAWSAWMIALGLGLLLA</sequence>
<evidence type="ECO:0000256" key="1">
    <source>
        <dbReference type="SAM" id="Phobius"/>
    </source>
</evidence>
<keyword evidence="1" id="KW-1133">Transmembrane helix</keyword>
<organism evidence="2 3">
    <name type="scientific">Svornostia abyssi</name>
    <dbReference type="NCBI Taxonomy" id="2898438"/>
    <lineage>
        <taxon>Bacteria</taxon>
        <taxon>Bacillati</taxon>
        <taxon>Actinomycetota</taxon>
        <taxon>Thermoleophilia</taxon>
        <taxon>Solirubrobacterales</taxon>
        <taxon>Baekduiaceae</taxon>
        <taxon>Svornostia</taxon>
    </lineage>
</organism>
<dbReference type="InterPro" id="IPR025495">
    <property type="entry name" value="DUF4386"/>
</dbReference>
<feature type="transmembrane region" description="Helical" evidence="1">
    <location>
        <begin position="207"/>
        <end position="226"/>
    </location>
</feature>
<feature type="transmembrane region" description="Helical" evidence="1">
    <location>
        <begin position="83"/>
        <end position="104"/>
    </location>
</feature>
<keyword evidence="3" id="KW-1185">Reference proteome</keyword>
<accession>A0ABY5PMQ0</accession>